<dbReference type="OrthoDB" id="308483at2759"/>
<accession>A0A8S1SB73</accession>
<evidence type="ECO:0000313" key="2">
    <source>
        <dbReference type="Proteomes" id="UP000683925"/>
    </source>
</evidence>
<proteinExistence type="predicted"/>
<reference evidence="1" key="1">
    <citation type="submission" date="2021-01" db="EMBL/GenBank/DDBJ databases">
        <authorList>
            <consortium name="Genoscope - CEA"/>
            <person name="William W."/>
        </authorList>
    </citation>
    <scope>NUCLEOTIDE SEQUENCE</scope>
</reference>
<dbReference type="EMBL" id="CAJJDP010000008">
    <property type="protein sequence ID" value="CAD8138331.1"/>
    <property type="molecule type" value="Genomic_DNA"/>
</dbReference>
<name>A0A8S1SB73_PAROT</name>
<keyword evidence="2" id="KW-1185">Reference proteome</keyword>
<dbReference type="OMA" id="QSEQYFS"/>
<gene>
    <name evidence="1" type="ORF">POCTA_138.1.T0090325</name>
</gene>
<dbReference type="Proteomes" id="UP000683925">
    <property type="component" value="Unassembled WGS sequence"/>
</dbReference>
<dbReference type="AlphaFoldDB" id="A0A8S1SB73"/>
<organism evidence="1 2">
    <name type="scientific">Paramecium octaurelia</name>
    <dbReference type="NCBI Taxonomy" id="43137"/>
    <lineage>
        <taxon>Eukaryota</taxon>
        <taxon>Sar</taxon>
        <taxon>Alveolata</taxon>
        <taxon>Ciliophora</taxon>
        <taxon>Intramacronucleata</taxon>
        <taxon>Oligohymenophorea</taxon>
        <taxon>Peniculida</taxon>
        <taxon>Parameciidae</taxon>
        <taxon>Paramecium</taxon>
    </lineage>
</organism>
<sequence length="245" mass="28840">MCQQGDIFCSQFNQFMNQCLNKLLGSLDHIYEALFQKIIEIFARRGIIRPLIRRPAVPVIELQPIDHSLKQPLVLHSCTSTPVFAQSQSIYRRAESEKDFRKCGIPNLGDTIYKVDSYSRDVSLLNLFEDKQEQCQNLNLQDNHQKGHKLQTIIEENKIQQNIHEGWQTQNQSQQIIKYQQQQQNCSPQNEKQQQPIVNHQDQDENEQFYSIIENPVKITQSEQYFSIIDRSSFRHSFNNQCTRK</sequence>
<evidence type="ECO:0000313" key="1">
    <source>
        <dbReference type="EMBL" id="CAD8138331.1"/>
    </source>
</evidence>
<protein>
    <submittedName>
        <fullName evidence="1">Uncharacterized protein</fullName>
    </submittedName>
</protein>
<comment type="caution">
    <text evidence="1">The sequence shown here is derived from an EMBL/GenBank/DDBJ whole genome shotgun (WGS) entry which is preliminary data.</text>
</comment>